<dbReference type="PANTHER" id="PTHR23114:SF17">
    <property type="entry name" value="M7GPPPN-MRNA HYDROLASE"/>
    <property type="match status" value="1"/>
</dbReference>
<dbReference type="InterPro" id="IPR000086">
    <property type="entry name" value="NUDIX_hydrolase_dom"/>
</dbReference>
<dbReference type="Gene3D" id="3.90.79.10">
    <property type="entry name" value="Nucleoside Triphosphate Pyrophosphohydrolase"/>
    <property type="match status" value="1"/>
</dbReference>
<dbReference type="InterPro" id="IPR015797">
    <property type="entry name" value="NUDIX_hydrolase-like_dom_sf"/>
</dbReference>
<dbReference type="Pfam" id="PF00293">
    <property type="entry name" value="NUDIX"/>
    <property type="match status" value="1"/>
</dbReference>
<feature type="region of interest" description="Disordered" evidence="2">
    <location>
        <begin position="1"/>
        <end position="40"/>
    </location>
</feature>
<dbReference type="EMBL" id="MN739613">
    <property type="protein sequence ID" value="QHT15887.1"/>
    <property type="molecule type" value="Genomic_DNA"/>
</dbReference>
<feature type="domain" description="Nudix hydrolase" evidence="3">
    <location>
        <begin position="39"/>
        <end position="160"/>
    </location>
</feature>
<evidence type="ECO:0000256" key="1">
    <source>
        <dbReference type="ARBA" id="ARBA00022801"/>
    </source>
</evidence>
<dbReference type="InterPro" id="IPR020084">
    <property type="entry name" value="NUDIX_hydrolase_CS"/>
</dbReference>
<organism evidence="4">
    <name type="scientific">viral metagenome</name>
    <dbReference type="NCBI Taxonomy" id="1070528"/>
    <lineage>
        <taxon>unclassified sequences</taxon>
        <taxon>metagenomes</taxon>
        <taxon>organismal metagenomes</taxon>
    </lineage>
</organism>
<dbReference type="AlphaFoldDB" id="A0A6C0DH79"/>
<evidence type="ECO:0000313" key="4">
    <source>
        <dbReference type="EMBL" id="QHT15887.1"/>
    </source>
</evidence>
<reference evidence="4" key="1">
    <citation type="journal article" date="2020" name="Nature">
        <title>Giant virus diversity and host interactions through global metagenomics.</title>
        <authorList>
            <person name="Schulz F."/>
            <person name="Roux S."/>
            <person name="Paez-Espino D."/>
            <person name="Jungbluth S."/>
            <person name="Walsh D.A."/>
            <person name="Denef V.J."/>
            <person name="McMahon K.D."/>
            <person name="Konstantinidis K.T."/>
            <person name="Eloe-Fadrosh E.A."/>
            <person name="Kyrpides N.C."/>
            <person name="Woyke T."/>
        </authorList>
    </citation>
    <scope>NUCLEOTIDE SEQUENCE</scope>
    <source>
        <strain evidence="4">GVMAG-M-3300023174-176</strain>
    </source>
</reference>
<dbReference type="SUPFAM" id="SSF55811">
    <property type="entry name" value="Nudix"/>
    <property type="match status" value="1"/>
</dbReference>
<sequence>MRTTSPSRQAPRRTFGLQIPNSRNPIVYKQQQRPRPKPGKVEVYGAIIHSRATDKYCLVEGRSSGKWSFPKGHVKEDESPFECVGREIGEEIGIDSLPMPQRGMPLRVGYYYYFDIPNEWPLSPRDLNEIGTAGWYSLQEMESMNLNIDANVFRTQQSKSNIVIN</sequence>
<accession>A0A6C0DH79</accession>
<protein>
    <recommendedName>
        <fullName evidence="3">Nudix hydrolase domain-containing protein</fullName>
    </recommendedName>
</protein>
<dbReference type="PROSITE" id="PS51462">
    <property type="entry name" value="NUDIX"/>
    <property type="match status" value="1"/>
</dbReference>
<dbReference type="GO" id="GO:0016787">
    <property type="term" value="F:hydrolase activity"/>
    <property type="evidence" value="ECO:0007669"/>
    <property type="project" value="UniProtKB-KW"/>
</dbReference>
<dbReference type="PANTHER" id="PTHR23114">
    <property type="entry name" value="M7GPPPN-MRNA HYDROLASE"/>
    <property type="match status" value="1"/>
</dbReference>
<feature type="compositionally biased region" description="Polar residues" evidence="2">
    <location>
        <begin position="19"/>
        <end position="31"/>
    </location>
</feature>
<proteinExistence type="predicted"/>
<evidence type="ECO:0000259" key="3">
    <source>
        <dbReference type="PROSITE" id="PS51462"/>
    </source>
</evidence>
<dbReference type="GO" id="GO:0000932">
    <property type="term" value="C:P-body"/>
    <property type="evidence" value="ECO:0007669"/>
    <property type="project" value="TreeGrafter"/>
</dbReference>
<dbReference type="GO" id="GO:0000290">
    <property type="term" value="P:deadenylation-dependent decapping of nuclear-transcribed mRNA"/>
    <property type="evidence" value="ECO:0007669"/>
    <property type="project" value="TreeGrafter"/>
</dbReference>
<dbReference type="PROSITE" id="PS00893">
    <property type="entry name" value="NUDIX_BOX"/>
    <property type="match status" value="1"/>
</dbReference>
<keyword evidence="1" id="KW-0378">Hydrolase</keyword>
<name>A0A6C0DH79_9ZZZZ</name>
<evidence type="ECO:0000256" key="2">
    <source>
        <dbReference type="SAM" id="MobiDB-lite"/>
    </source>
</evidence>